<keyword evidence="9" id="KW-1185">Reference proteome</keyword>
<feature type="transmembrane region" description="Helical" evidence="6">
    <location>
        <begin position="70"/>
        <end position="91"/>
    </location>
</feature>
<dbReference type="SUPFAM" id="SSF109755">
    <property type="entry name" value="PhoU-like"/>
    <property type="match status" value="1"/>
</dbReference>
<gene>
    <name evidence="8" type="ORF">BHK98_11930</name>
</gene>
<dbReference type="Pfam" id="PF01895">
    <property type="entry name" value="PhoU"/>
    <property type="match status" value="2"/>
</dbReference>
<sequence>MTMLEFFSLLGGVGLFLFGMTIMSSGLRNACGDNLQSILEKATANKYIAVLIGLGMTMLIQSSSATDVMVIGFVNAGMMNLAQAIGVIMGANIGTTVTAQITAFNIGAYAPLLVFFGAVMYLFIKKSLVKHIGEITMGFGMLFLGISIMKEAIAPLAESPQFIKFIANMSNPVIALIFGIGFTALLQSSSSSTVIFQTFAVQGLLYYDTAVYLIIGAAIGSVTPNILASLTTNRNGKRTALLNLTFNIIRAIILITLINLFPGILDFIRSLSPGDIGRQIANTHTAFAIIAVLIELPFTGQIIKLVEKIIRILPEESEQLEERRLQYMTNIKSVPQSMAVDQAHREVTRMGRIAAKNLRNSLTCFFSYTTEMAESVRAREESVNILNKTIADAIAELRAFDLDKENMHRVSMLTIAVTDIERLSDHAENVVEYAESMLGRHSCMSQAAIDELREMADDTLREVDLSLDAFESEDYSRLDEIERLENRVDEKETTLVNNHVQRLMTSSCDPMAGVVFCDLVTDLERCADHAINLAYALKERSTDSLPHHSGAAELPEA</sequence>
<dbReference type="PANTHER" id="PTHR10010">
    <property type="entry name" value="SOLUTE CARRIER FAMILY 34 SODIUM PHOSPHATE , MEMBER 2-RELATED"/>
    <property type="match status" value="1"/>
</dbReference>
<feature type="transmembrane region" description="Helical" evidence="6">
    <location>
        <begin position="103"/>
        <end position="123"/>
    </location>
</feature>
<dbReference type="OrthoDB" id="9763003at2"/>
<feature type="transmembrane region" description="Helical" evidence="6">
    <location>
        <begin position="47"/>
        <end position="64"/>
    </location>
</feature>
<dbReference type="InterPro" id="IPR004633">
    <property type="entry name" value="NaPi_cotrn-rel/YqeW-like"/>
</dbReference>
<dbReference type="EMBL" id="MJIE01000001">
    <property type="protein sequence ID" value="OLR56710.1"/>
    <property type="molecule type" value="Genomic_DNA"/>
</dbReference>
<dbReference type="NCBIfam" id="TIGR00704">
    <property type="entry name" value="NaPi_cotrn_rel"/>
    <property type="match status" value="1"/>
</dbReference>
<feature type="transmembrane region" description="Helical" evidence="6">
    <location>
        <begin position="135"/>
        <end position="153"/>
    </location>
</feature>
<organism evidence="8 9">
    <name type="scientific">Hornefia porci</name>
    <dbReference type="NCBI Taxonomy" id="2652292"/>
    <lineage>
        <taxon>Bacteria</taxon>
        <taxon>Bacillati</taxon>
        <taxon>Bacillota</taxon>
        <taxon>Clostridia</taxon>
        <taxon>Peptostreptococcales</taxon>
        <taxon>Anaerovoracaceae</taxon>
        <taxon>Hornefia</taxon>
    </lineage>
</organism>
<evidence type="ECO:0000313" key="9">
    <source>
        <dbReference type="Proteomes" id="UP000187404"/>
    </source>
</evidence>
<dbReference type="InterPro" id="IPR038078">
    <property type="entry name" value="PhoU-like_sf"/>
</dbReference>
<comment type="subcellular location">
    <subcellularLocation>
        <location evidence="1">Cell membrane</location>
        <topology evidence="1">Multi-pass membrane protein</topology>
    </subcellularLocation>
</comment>
<dbReference type="NCBIfam" id="NF037997">
    <property type="entry name" value="Na_Pi_symport"/>
    <property type="match status" value="1"/>
</dbReference>
<protein>
    <submittedName>
        <fullName evidence="8">Na/Pi cotransporter</fullName>
    </submittedName>
</protein>
<keyword evidence="5 6" id="KW-0472">Membrane</keyword>
<evidence type="ECO:0000256" key="5">
    <source>
        <dbReference type="ARBA" id="ARBA00023136"/>
    </source>
</evidence>
<keyword evidence="4 6" id="KW-1133">Transmembrane helix</keyword>
<dbReference type="Pfam" id="PF02690">
    <property type="entry name" value="Na_Pi_cotrans"/>
    <property type="match status" value="2"/>
</dbReference>
<proteinExistence type="predicted"/>
<evidence type="ECO:0000256" key="1">
    <source>
        <dbReference type="ARBA" id="ARBA00004651"/>
    </source>
</evidence>
<evidence type="ECO:0000256" key="3">
    <source>
        <dbReference type="ARBA" id="ARBA00022692"/>
    </source>
</evidence>
<feature type="transmembrane region" description="Helical" evidence="6">
    <location>
        <begin position="6"/>
        <end position="27"/>
    </location>
</feature>
<dbReference type="InterPro" id="IPR003841">
    <property type="entry name" value="Na/Pi_transpt"/>
</dbReference>
<reference evidence="8 9" key="1">
    <citation type="journal article" date="2016" name="Appl. Environ. Microbiol.">
        <title>Function and Phylogeny of Bacterial Butyryl Coenzyme A:Acetate Transferases and Their Diversity in the Proximal Colon of Swine.</title>
        <authorList>
            <person name="Trachsel J."/>
            <person name="Bayles D.O."/>
            <person name="Looft T."/>
            <person name="Levine U.Y."/>
            <person name="Allen H.K."/>
        </authorList>
    </citation>
    <scope>NUCLEOTIDE SEQUENCE [LARGE SCALE GENOMIC DNA]</scope>
    <source>
        <strain evidence="8 9">68-3-10</strain>
    </source>
</reference>
<feature type="transmembrane region" description="Helical" evidence="6">
    <location>
        <begin position="240"/>
        <end position="265"/>
    </location>
</feature>
<feature type="domain" description="PhoU" evidence="7">
    <location>
        <begin position="452"/>
        <end position="535"/>
    </location>
</feature>
<feature type="domain" description="PhoU" evidence="7">
    <location>
        <begin position="347"/>
        <end position="433"/>
    </location>
</feature>
<dbReference type="Proteomes" id="UP000187404">
    <property type="component" value="Unassembled WGS sequence"/>
</dbReference>
<evidence type="ECO:0000313" key="8">
    <source>
        <dbReference type="EMBL" id="OLR56710.1"/>
    </source>
</evidence>
<evidence type="ECO:0000256" key="2">
    <source>
        <dbReference type="ARBA" id="ARBA00022475"/>
    </source>
</evidence>
<feature type="transmembrane region" description="Helical" evidence="6">
    <location>
        <begin position="205"/>
        <end position="228"/>
    </location>
</feature>
<evidence type="ECO:0000256" key="6">
    <source>
        <dbReference type="SAM" id="Phobius"/>
    </source>
</evidence>
<dbReference type="STRING" id="1261640.BHK98_11930"/>
<keyword evidence="3 6" id="KW-0812">Transmembrane</keyword>
<dbReference type="InterPro" id="IPR026022">
    <property type="entry name" value="PhoU_dom"/>
</dbReference>
<dbReference type="PANTHER" id="PTHR10010:SF46">
    <property type="entry name" value="SODIUM-DEPENDENT PHOSPHATE TRANSPORT PROTEIN 2B"/>
    <property type="match status" value="1"/>
</dbReference>
<comment type="caution">
    <text evidence="8">The sequence shown here is derived from an EMBL/GenBank/DDBJ whole genome shotgun (WGS) entry which is preliminary data.</text>
</comment>
<evidence type="ECO:0000256" key="4">
    <source>
        <dbReference type="ARBA" id="ARBA00022989"/>
    </source>
</evidence>
<dbReference type="GO" id="GO:0005436">
    <property type="term" value="F:sodium:phosphate symporter activity"/>
    <property type="evidence" value="ECO:0007669"/>
    <property type="project" value="InterPro"/>
</dbReference>
<dbReference type="Gene3D" id="1.20.58.220">
    <property type="entry name" value="Phosphate transport system protein phou homolog 2, domain 2"/>
    <property type="match status" value="1"/>
</dbReference>
<dbReference type="GO" id="GO:0005886">
    <property type="term" value="C:plasma membrane"/>
    <property type="evidence" value="ECO:0007669"/>
    <property type="project" value="UniProtKB-SubCell"/>
</dbReference>
<keyword evidence="2" id="KW-1003">Cell membrane</keyword>
<evidence type="ECO:0000259" key="7">
    <source>
        <dbReference type="Pfam" id="PF01895"/>
    </source>
</evidence>
<dbReference type="GO" id="GO:0044341">
    <property type="term" value="P:sodium-dependent phosphate transport"/>
    <property type="evidence" value="ECO:0007669"/>
    <property type="project" value="InterPro"/>
</dbReference>
<dbReference type="AlphaFoldDB" id="A0A1Q9JKG4"/>
<name>A0A1Q9JKG4_9FIRM</name>
<accession>A0A1Q9JKG4</accession>
<feature type="transmembrane region" description="Helical" evidence="6">
    <location>
        <begin position="165"/>
        <end position="185"/>
    </location>
</feature>